<sequence>MAEGTYEYECMRAELLGIEKPDEEEFERARAERLKREQEELETAEAALLEQQEDQMRNVGGRLDELNTILSSTQQKLNRFKQTACGSLSNIFNRGSVDIPDGTPSTSATASRRNTTATGGSISGHHNVENDGGDINNALEGLDDMKEQENSSDIKPIIPTEKIREAKRDIQKKMTSHLDKLDSLINKAENAEISMSEQTKQMSRMAK</sequence>
<protein>
    <submittedName>
        <fullName evidence="3">Uncharacterized protein</fullName>
    </submittedName>
</protein>
<evidence type="ECO:0000256" key="1">
    <source>
        <dbReference type="SAM" id="Coils"/>
    </source>
</evidence>
<dbReference type="RefSeq" id="XP_004527478.1">
    <property type="nucleotide sequence ID" value="XM_004527421.3"/>
</dbReference>
<reference evidence="3" key="2">
    <citation type="journal article" date="2014" name="BMC Genomics">
        <title>A genomic perspective to assessing quality of mass-reared SIT flies used in Mediterranean fruit fly (Ceratitis capitata) eradication in California.</title>
        <authorList>
            <person name="Calla B."/>
            <person name="Hall B."/>
            <person name="Hou S."/>
            <person name="Geib S.M."/>
        </authorList>
    </citation>
    <scope>NUCLEOTIDE SEQUENCE</scope>
</reference>
<accession>W8B6S6</accession>
<dbReference type="OrthoDB" id="8192965at2759"/>
<feature type="coiled-coil region" evidence="1">
    <location>
        <begin position="24"/>
        <end position="83"/>
    </location>
</feature>
<dbReference type="AlphaFoldDB" id="W8B6S6"/>
<evidence type="ECO:0000313" key="3">
    <source>
        <dbReference type="EMBL" id="JAB92758.1"/>
    </source>
</evidence>
<keyword evidence="1" id="KW-0175">Coiled coil</keyword>
<feature type="region of interest" description="Disordered" evidence="2">
    <location>
        <begin position="94"/>
        <end position="139"/>
    </location>
</feature>
<dbReference type="EMBL" id="GAMC01013797">
    <property type="protein sequence ID" value="JAB92758.1"/>
    <property type="molecule type" value="mRNA"/>
</dbReference>
<organism evidence="3">
    <name type="scientific">Ceratitis capitata</name>
    <name type="common">Mediterranean fruit fly</name>
    <name type="synonym">Tephritis capitata</name>
    <dbReference type="NCBI Taxonomy" id="7213"/>
    <lineage>
        <taxon>Eukaryota</taxon>
        <taxon>Metazoa</taxon>
        <taxon>Ecdysozoa</taxon>
        <taxon>Arthropoda</taxon>
        <taxon>Hexapoda</taxon>
        <taxon>Insecta</taxon>
        <taxon>Pterygota</taxon>
        <taxon>Neoptera</taxon>
        <taxon>Endopterygota</taxon>
        <taxon>Diptera</taxon>
        <taxon>Brachycera</taxon>
        <taxon>Muscomorpha</taxon>
        <taxon>Tephritoidea</taxon>
        <taxon>Tephritidae</taxon>
        <taxon>Ceratitis</taxon>
        <taxon>Ceratitis</taxon>
    </lineage>
</organism>
<dbReference type="GeneID" id="101454512"/>
<name>W8B6S6_CERCA</name>
<evidence type="ECO:0000256" key="2">
    <source>
        <dbReference type="SAM" id="MobiDB-lite"/>
    </source>
</evidence>
<dbReference type="KEGG" id="ccat:101454512"/>
<proteinExistence type="evidence at transcript level"/>
<feature type="compositionally biased region" description="Low complexity" evidence="2">
    <location>
        <begin position="102"/>
        <end position="120"/>
    </location>
</feature>
<reference evidence="3" key="1">
    <citation type="submission" date="2013-07" db="EMBL/GenBank/DDBJ databases">
        <authorList>
            <person name="Geib S."/>
        </authorList>
    </citation>
    <scope>NUCLEOTIDE SEQUENCE</scope>
</reference>